<dbReference type="EMBL" id="JADJMH010000005">
    <property type="protein sequence ID" value="MBK7674848.1"/>
    <property type="molecule type" value="Genomic_DNA"/>
</dbReference>
<dbReference type="Proteomes" id="UP000697998">
    <property type="component" value="Unassembled WGS sequence"/>
</dbReference>
<sequence>MNLFNRLPGFVETPPGERTILRLLPRLLLLGTLLMAVPPLLARLVFWDATAEVAASITLWTSMRSVSSSCTGRWYSRGDRCLHRDGDERAAYVADAMHSTMRTPGSASVANEVGVGVPPRCARQS</sequence>
<evidence type="ECO:0000313" key="2">
    <source>
        <dbReference type="Proteomes" id="UP000697998"/>
    </source>
</evidence>
<organism evidence="1 2">
    <name type="scientific">Candidatus Accumulibacter proximus</name>
    <dbReference type="NCBI Taxonomy" id="2954385"/>
    <lineage>
        <taxon>Bacteria</taxon>
        <taxon>Pseudomonadati</taxon>
        <taxon>Pseudomonadota</taxon>
        <taxon>Betaproteobacteria</taxon>
        <taxon>Candidatus Accumulibacter</taxon>
    </lineage>
</organism>
<gene>
    <name evidence="1" type="ORF">IPJ27_08760</name>
</gene>
<dbReference type="AlphaFoldDB" id="A0A935PYS6"/>
<reference evidence="1 2" key="1">
    <citation type="submission" date="2020-10" db="EMBL/GenBank/DDBJ databases">
        <title>Connecting structure to function with the recovery of over 1000 high-quality activated sludge metagenome-assembled genomes encoding full-length rRNA genes using long-read sequencing.</title>
        <authorList>
            <person name="Singleton C.M."/>
            <person name="Petriglieri F."/>
            <person name="Kristensen J.M."/>
            <person name="Kirkegaard R.H."/>
            <person name="Michaelsen T.Y."/>
            <person name="Andersen M.H."/>
            <person name="Karst S.M."/>
            <person name="Dueholm M.S."/>
            <person name="Nielsen P.H."/>
            <person name="Albertsen M."/>
        </authorList>
    </citation>
    <scope>NUCLEOTIDE SEQUENCE [LARGE SCALE GENOMIC DNA]</scope>
    <source>
        <strain evidence="1">EsbW_18-Q3-R4-48_BATAC.285</strain>
    </source>
</reference>
<comment type="caution">
    <text evidence="1">The sequence shown here is derived from an EMBL/GenBank/DDBJ whole genome shotgun (WGS) entry which is preliminary data.</text>
</comment>
<evidence type="ECO:0000313" key="1">
    <source>
        <dbReference type="EMBL" id="MBK7674848.1"/>
    </source>
</evidence>
<name>A0A935PYS6_9PROT</name>
<proteinExistence type="predicted"/>
<protein>
    <submittedName>
        <fullName evidence="1">Uncharacterized protein</fullName>
    </submittedName>
</protein>
<accession>A0A935PYS6</accession>